<name>A0A8J2JAB2_9HEXA</name>
<evidence type="ECO:0000313" key="1">
    <source>
        <dbReference type="EMBL" id="CAG7714402.1"/>
    </source>
</evidence>
<gene>
    <name evidence="1" type="ORF">AFUS01_LOCUS5353</name>
</gene>
<proteinExistence type="predicted"/>
<keyword evidence="2" id="KW-1185">Reference proteome</keyword>
<dbReference type="Proteomes" id="UP000708208">
    <property type="component" value="Unassembled WGS sequence"/>
</dbReference>
<comment type="caution">
    <text evidence="1">The sequence shown here is derived from an EMBL/GenBank/DDBJ whole genome shotgun (WGS) entry which is preliminary data.</text>
</comment>
<organism evidence="1 2">
    <name type="scientific">Allacma fusca</name>
    <dbReference type="NCBI Taxonomy" id="39272"/>
    <lineage>
        <taxon>Eukaryota</taxon>
        <taxon>Metazoa</taxon>
        <taxon>Ecdysozoa</taxon>
        <taxon>Arthropoda</taxon>
        <taxon>Hexapoda</taxon>
        <taxon>Collembola</taxon>
        <taxon>Symphypleona</taxon>
        <taxon>Sminthuridae</taxon>
        <taxon>Allacma</taxon>
    </lineage>
</organism>
<sequence>NHFMCTLNLNGWLFS</sequence>
<protein>
    <submittedName>
        <fullName evidence="1">Uncharacterized protein</fullName>
    </submittedName>
</protein>
<reference evidence="1" key="1">
    <citation type="submission" date="2021-06" db="EMBL/GenBank/DDBJ databases">
        <authorList>
            <person name="Hodson N. C."/>
            <person name="Mongue J. A."/>
            <person name="Jaron S. K."/>
        </authorList>
    </citation>
    <scope>NUCLEOTIDE SEQUENCE</scope>
</reference>
<feature type="non-terminal residue" evidence="1">
    <location>
        <position position="1"/>
    </location>
</feature>
<accession>A0A8J2JAB2</accession>
<evidence type="ECO:0000313" key="2">
    <source>
        <dbReference type="Proteomes" id="UP000708208"/>
    </source>
</evidence>
<dbReference type="EMBL" id="CAJVCH010034061">
    <property type="protein sequence ID" value="CAG7714402.1"/>
    <property type="molecule type" value="Genomic_DNA"/>
</dbReference>